<dbReference type="RefSeq" id="WP_194537496.1">
    <property type="nucleotide sequence ID" value="NZ_JACEFB010000004.1"/>
</dbReference>
<dbReference type="AlphaFoldDB" id="A0A7V8VDK7"/>
<comment type="caution">
    <text evidence="2">The sequence shown here is derived from an EMBL/GenBank/DDBJ whole genome shotgun (WGS) entry which is preliminary data.</text>
</comment>
<evidence type="ECO:0000256" key="1">
    <source>
        <dbReference type="SAM" id="MobiDB-lite"/>
    </source>
</evidence>
<feature type="region of interest" description="Disordered" evidence="1">
    <location>
        <begin position="50"/>
        <end position="78"/>
    </location>
</feature>
<sequence>MKLWRSAGAGVLVLALGCLGCSSGERLHPVSGKVLYKGKPLAGALVTLHPQGSSDPRVERPNGFTQEDGTFTVSTGQKPGAPAGQYLVTVICSRTVQPEGQGKIINTGGDDSVDILGGVYANPNTSKITVQVQPGNNSLPPIELQ</sequence>
<keyword evidence="3" id="KW-1185">Reference proteome</keyword>
<evidence type="ECO:0000313" key="3">
    <source>
        <dbReference type="Proteomes" id="UP000542342"/>
    </source>
</evidence>
<name>A0A7V8VDK7_9BACT</name>
<organism evidence="2 3">
    <name type="scientific">Thermogemmata fonticola</name>
    <dbReference type="NCBI Taxonomy" id="2755323"/>
    <lineage>
        <taxon>Bacteria</taxon>
        <taxon>Pseudomonadati</taxon>
        <taxon>Planctomycetota</taxon>
        <taxon>Planctomycetia</taxon>
        <taxon>Gemmatales</taxon>
        <taxon>Gemmataceae</taxon>
        <taxon>Thermogemmata</taxon>
    </lineage>
</organism>
<dbReference type="EMBL" id="JACEFB010000004">
    <property type="protein sequence ID" value="MBA2226065.1"/>
    <property type="molecule type" value="Genomic_DNA"/>
</dbReference>
<reference evidence="2 3" key="1">
    <citation type="submission" date="2020-07" db="EMBL/GenBank/DDBJ databases">
        <title>Thermogemmata thermophila gen. nov., sp. nov., a novel moderate thermophilic planctomycete from a Kamchatka hot spring.</title>
        <authorList>
            <person name="Elcheninov A.G."/>
            <person name="Podosokorskaya O.A."/>
            <person name="Kovaleva O.L."/>
            <person name="Novikov A."/>
            <person name="Bonch-Osmolovskaya E.A."/>
            <person name="Toshchakov S.V."/>
            <person name="Kublanov I.V."/>
        </authorList>
    </citation>
    <scope>NUCLEOTIDE SEQUENCE [LARGE SCALE GENOMIC DNA]</scope>
    <source>
        <strain evidence="2 3">2918</strain>
    </source>
</reference>
<dbReference type="PROSITE" id="PS51257">
    <property type="entry name" value="PROKAR_LIPOPROTEIN"/>
    <property type="match status" value="1"/>
</dbReference>
<accession>A0A7V8VDK7</accession>
<gene>
    <name evidence="2" type="ORF">H0921_07805</name>
</gene>
<dbReference type="Proteomes" id="UP000542342">
    <property type="component" value="Unassembled WGS sequence"/>
</dbReference>
<feature type="compositionally biased region" description="Polar residues" evidence="1">
    <location>
        <begin position="63"/>
        <end position="77"/>
    </location>
</feature>
<protein>
    <recommendedName>
        <fullName evidence="4">Carboxypeptidase regulatory-like domain-containing protein</fullName>
    </recommendedName>
</protein>
<evidence type="ECO:0000313" key="2">
    <source>
        <dbReference type="EMBL" id="MBA2226065.1"/>
    </source>
</evidence>
<evidence type="ECO:0008006" key="4">
    <source>
        <dbReference type="Google" id="ProtNLM"/>
    </source>
</evidence>
<proteinExistence type="predicted"/>